<accession>A0A7W6E7H1</accession>
<keyword evidence="3 5" id="KW-1133">Transmembrane helix</keyword>
<evidence type="ECO:0000256" key="2">
    <source>
        <dbReference type="ARBA" id="ARBA00022692"/>
    </source>
</evidence>
<feature type="transmembrane region" description="Helical" evidence="5">
    <location>
        <begin position="110"/>
        <end position="127"/>
    </location>
</feature>
<keyword evidence="8" id="KW-1185">Reference proteome</keyword>
<evidence type="ECO:0000256" key="3">
    <source>
        <dbReference type="ARBA" id="ARBA00022989"/>
    </source>
</evidence>
<keyword evidence="4 5" id="KW-0472">Membrane</keyword>
<dbReference type="RefSeq" id="WP_184568381.1">
    <property type="nucleotide sequence ID" value="NZ_JACIEI010000036.1"/>
</dbReference>
<sequence>MYIAPRPRSADDPNFPIRLGLTVVAGFLAMAWLQPTLAPICVALPIGLIAGLRKAFDPARAIGGAVAFAVVVWLMAGIVAITRHVPAAMLLVMFMFYFVGFYFTRRTGSAFGMLLLIAASLMSIVGMKNPVMLNIFRDGFLLGCGVAAVTIPTLYLLVPAKTKEKHVDAPRAAAGHHGGGALIRAVVLTGLCFWLYAVLPVSDMILAIAAVFPLIFPTQDEAFAEAAERSWATLIGGIVALVVLALYGFSAHFEVLLVLMFTVGWGFGVAMMRGRMSASVYQFGLSVAAVLVATALTTSNPEVAMVQRVFLTLIGTLGASIAVAVLDWLLLAPASHEDGYSPHPAIQRKKFNREYDI</sequence>
<feature type="transmembrane region" description="Helical" evidence="5">
    <location>
        <begin position="255"/>
        <end position="272"/>
    </location>
</feature>
<dbReference type="Pfam" id="PF13515">
    <property type="entry name" value="FUSC_2"/>
    <property type="match status" value="1"/>
</dbReference>
<reference evidence="7 8" key="1">
    <citation type="submission" date="2020-08" db="EMBL/GenBank/DDBJ databases">
        <title>Genomic Encyclopedia of Type Strains, Phase IV (KMG-IV): sequencing the most valuable type-strain genomes for metagenomic binning, comparative biology and taxonomic classification.</title>
        <authorList>
            <person name="Goeker M."/>
        </authorList>
    </citation>
    <scope>NUCLEOTIDE SEQUENCE [LARGE SCALE GENOMIC DNA]</scope>
    <source>
        <strain evidence="7 8">DSM 102234</strain>
    </source>
</reference>
<evidence type="ECO:0000256" key="4">
    <source>
        <dbReference type="ARBA" id="ARBA00023136"/>
    </source>
</evidence>
<evidence type="ECO:0000313" key="7">
    <source>
        <dbReference type="EMBL" id="MBB3996156.1"/>
    </source>
</evidence>
<feature type="transmembrane region" description="Helical" evidence="5">
    <location>
        <begin position="87"/>
        <end position="103"/>
    </location>
</feature>
<dbReference type="EMBL" id="JACIEI010000036">
    <property type="protein sequence ID" value="MBB3996156.1"/>
    <property type="molecule type" value="Genomic_DNA"/>
</dbReference>
<feature type="transmembrane region" description="Helical" evidence="5">
    <location>
        <begin position="279"/>
        <end position="297"/>
    </location>
</feature>
<name>A0A7W6E7H1_9RHOB</name>
<dbReference type="InterPro" id="IPR049453">
    <property type="entry name" value="Memb_transporter_dom"/>
</dbReference>
<feature type="transmembrane region" description="Helical" evidence="5">
    <location>
        <begin position="309"/>
        <end position="331"/>
    </location>
</feature>
<dbReference type="AlphaFoldDB" id="A0A7W6E7H1"/>
<gene>
    <name evidence="7" type="ORF">GGR95_003829</name>
</gene>
<comment type="caution">
    <text evidence="7">The sequence shown here is derived from an EMBL/GenBank/DDBJ whole genome shotgun (WGS) entry which is preliminary data.</text>
</comment>
<evidence type="ECO:0000259" key="6">
    <source>
        <dbReference type="Pfam" id="PF13515"/>
    </source>
</evidence>
<feature type="transmembrane region" description="Helical" evidence="5">
    <location>
        <begin position="61"/>
        <end position="81"/>
    </location>
</feature>
<feature type="transmembrane region" description="Helical" evidence="5">
    <location>
        <begin position="205"/>
        <end position="224"/>
    </location>
</feature>
<evidence type="ECO:0000256" key="5">
    <source>
        <dbReference type="SAM" id="Phobius"/>
    </source>
</evidence>
<evidence type="ECO:0000256" key="1">
    <source>
        <dbReference type="ARBA" id="ARBA00004141"/>
    </source>
</evidence>
<feature type="domain" description="Integral membrane bound transporter" evidence="6">
    <location>
        <begin position="191"/>
        <end position="319"/>
    </location>
</feature>
<feature type="transmembrane region" description="Helical" evidence="5">
    <location>
        <begin position="139"/>
        <end position="160"/>
    </location>
</feature>
<feature type="transmembrane region" description="Helical" evidence="5">
    <location>
        <begin position="231"/>
        <end position="249"/>
    </location>
</feature>
<dbReference type="GO" id="GO:0016020">
    <property type="term" value="C:membrane"/>
    <property type="evidence" value="ECO:0007669"/>
    <property type="project" value="UniProtKB-SubCell"/>
</dbReference>
<evidence type="ECO:0000313" key="8">
    <source>
        <dbReference type="Proteomes" id="UP000530268"/>
    </source>
</evidence>
<protein>
    <recommendedName>
        <fullName evidence="6">Integral membrane bound transporter domain-containing protein</fullName>
    </recommendedName>
</protein>
<keyword evidence="2 5" id="KW-0812">Transmembrane</keyword>
<organism evidence="7 8">
    <name type="scientific">Sulfitobacter undariae</name>
    <dbReference type="NCBI Taxonomy" id="1563671"/>
    <lineage>
        <taxon>Bacteria</taxon>
        <taxon>Pseudomonadati</taxon>
        <taxon>Pseudomonadota</taxon>
        <taxon>Alphaproteobacteria</taxon>
        <taxon>Rhodobacterales</taxon>
        <taxon>Roseobacteraceae</taxon>
        <taxon>Sulfitobacter</taxon>
    </lineage>
</organism>
<comment type="subcellular location">
    <subcellularLocation>
        <location evidence="1">Membrane</location>
        <topology evidence="1">Multi-pass membrane protein</topology>
    </subcellularLocation>
</comment>
<proteinExistence type="predicted"/>
<feature type="transmembrane region" description="Helical" evidence="5">
    <location>
        <begin position="20"/>
        <end position="49"/>
    </location>
</feature>
<dbReference type="Proteomes" id="UP000530268">
    <property type="component" value="Unassembled WGS sequence"/>
</dbReference>